<gene>
    <name evidence="1" type="ORF">RB614_20885</name>
</gene>
<evidence type="ECO:0008006" key="3">
    <source>
        <dbReference type="Google" id="ProtNLM"/>
    </source>
</evidence>
<sequence>MKRTDLIRKIQHAAVVAGTTFMLVREGGRHSVYRCGWQCLVVPRHREISEMTARGIMRDLDSVLGKDWWK</sequence>
<accession>A0ABU0ZIV5</accession>
<organism evidence="1 2">
    <name type="scientific">Phytohabitans maris</name>
    <dbReference type="NCBI Taxonomy" id="3071409"/>
    <lineage>
        <taxon>Bacteria</taxon>
        <taxon>Bacillati</taxon>
        <taxon>Actinomycetota</taxon>
        <taxon>Actinomycetes</taxon>
        <taxon>Micromonosporales</taxon>
        <taxon>Micromonosporaceae</taxon>
    </lineage>
</organism>
<name>A0ABU0ZIV5_9ACTN</name>
<proteinExistence type="predicted"/>
<protein>
    <recommendedName>
        <fullName evidence="3">Addiction module toxin, HicA family protein</fullName>
    </recommendedName>
</protein>
<comment type="caution">
    <text evidence="1">The sequence shown here is derived from an EMBL/GenBank/DDBJ whole genome shotgun (WGS) entry which is preliminary data.</text>
</comment>
<dbReference type="EMBL" id="JAVHUY010000019">
    <property type="protein sequence ID" value="MDQ7906972.1"/>
    <property type="molecule type" value="Genomic_DNA"/>
</dbReference>
<dbReference type="Proteomes" id="UP001230908">
    <property type="component" value="Unassembled WGS sequence"/>
</dbReference>
<dbReference type="SUPFAM" id="SSF54786">
    <property type="entry name" value="YcfA/nrd intein domain"/>
    <property type="match status" value="1"/>
</dbReference>
<evidence type="ECO:0000313" key="2">
    <source>
        <dbReference type="Proteomes" id="UP001230908"/>
    </source>
</evidence>
<keyword evidence="2" id="KW-1185">Reference proteome</keyword>
<dbReference type="RefSeq" id="WP_308714253.1">
    <property type="nucleotide sequence ID" value="NZ_JAVHUY010000019.1"/>
</dbReference>
<reference evidence="1 2" key="1">
    <citation type="submission" date="2023-08" db="EMBL/GenBank/DDBJ databases">
        <title>Phytohabitans sansha sp. nov., isolated from marine sediment.</title>
        <authorList>
            <person name="Zhao Y."/>
            <person name="Yi K."/>
        </authorList>
    </citation>
    <scope>NUCLEOTIDE SEQUENCE [LARGE SCALE GENOMIC DNA]</scope>
    <source>
        <strain evidence="1 2">ZYX-F-186</strain>
    </source>
</reference>
<evidence type="ECO:0000313" key="1">
    <source>
        <dbReference type="EMBL" id="MDQ7906972.1"/>
    </source>
</evidence>